<evidence type="ECO:0000313" key="3">
    <source>
        <dbReference type="EMBL" id="SCV69471.1"/>
    </source>
</evidence>
<dbReference type="InterPro" id="IPR052061">
    <property type="entry name" value="PTE-AB_protein"/>
</dbReference>
<dbReference type="AlphaFoldDB" id="A0A238FBK0"/>
<dbReference type="EMBL" id="FMSP01000004">
    <property type="protein sequence ID" value="SCV69471.1"/>
    <property type="molecule type" value="Genomic_DNA"/>
</dbReference>
<protein>
    <submittedName>
        <fullName evidence="3">BQ2448_2491 protein</fullName>
    </submittedName>
</protein>
<dbReference type="PANTHER" id="PTHR47260:SF1">
    <property type="entry name" value="UPF0644 PROTEIN PB2B4.06"/>
    <property type="match status" value="1"/>
</dbReference>
<name>A0A238FBK0_9BASI</name>
<evidence type="ECO:0000256" key="1">
    <source>
        <dbReference type="SAM" id="MobiDB-lite"/>
    </source>
</evidence>
<dbReference type="PANTHER" id="PTHR47260">
    <property type="entry name" value="UPF0644 PROTEIN PB2B4.06"/>
    <property type="match status" value="1"/>
</dbReference>
<dbReference type="CDD" id="cd03443">
    <property type="entry name" value="PaaI_thioesterase"/>
    <property type="match status" value="1"/>
</dbReference>
<proteinExistence type="predicted"/>
<dbReference type="OrthoDB" id="506431at2759"/>
<dbReference type="InterPro" id="IPR006683">
    <property type="entry name" value="Thioestr_dom"/>
</dbReference>
<feature type="region of interest" description="Disordered" evidence="1">
    <location>
        <begin position="35"/>
        <end position="71"/>
    </location>
</feature>
<feature type="domain" description="Thioesterase" evidence="2">
    <location>
        <begin position="240"/>
        <end position="314"/>
    </location>
</feature>
<sequence length="341" mass="36788">MSGRRHATLLVQSRVRSHPCRPQLTSVSLLEARGHRARSLATSSNPVPSTSTSATSSTSSTSSPPRRPGSSRTFLTLATGLVLGSALALTLPRPRLLSLIFPSPTPLPHAADSEQGRLETQRIEEELQALAIVQQLRQAQVVSAEGYTNPIIAQDVSPTHVETSLTGVAERTSPRDPSLAPKYRESRPYAAVNAGPHSLSGYTLRGPSKFAIPPLAFTTKDNKEAVFVMHLGRGLCGHEGVVHGGLLATVLDESLAWTALQSLPSNIGVTATLSLSYKKPTFADQFVVVRTEWVRQEGRKVWVQGQIEDLDGQVLVQADALFVEPKMAKFLSSSSVREHLK</sequence>
<feature type="compositionally biased region" description="Low complexity" evidence="1">
    <location>
        <begin position="42"/>
        <end position="71"/>
    </location>
</feature>
<dbReference type="STRING" id="269621.A0A238FBK0"/>
<evidence type="ECO:0000313" key="4">
    <source>
        <dbReference type="Proteomes" id="UP000198372"/>
    </source>
</evidence>
<keyword evidence="4" id="KW-1185">Reference proteome</keyword>
<dbReference type="Gene3D" id="3.10.129.10">
    <property type="entry name" value="Hotdog Thioesterase"/>
    <property type="match status" value="1"/>
</dbReference>
<organism evidence="3 4">
    <name type="scientific">Microbotryum intermedium</name>
    <dbReference type="NCBI Taxonomy" id="269621"/>
    <lineage>
        <taxon>Eukaryota</taxon>
        <taxon>Fungi</taxon>
        <taxon>Dikarya</taxon>
        <taxon>Basidiomycota</taxon>
        <taxon>Pucciniomycotina</taxon>
        <taxon>Microbotryomycetes</taxon>
        <taxon>Microbotryales</taxon>
        <taxon>Microbotryaceae</taxon>
        <taxon>Microbotryum</taxon>
    </lineage>
</organism>
<gene>
    <name evidence="3" type="ORF">BQ2448_2491</name>
</gene>
<accession>A0A238FBK0</accession>
<dbReference type="Proteomes" id="UP000198372">
    <property type="component" value="Unassembled WGS sequence"/>
</dbReference>
<dbReference type="Pfam" id="PF03061">
    <property type="entry name" value="4HBT"/>
    <property type="match status" value="1"/>
</dbReference>
<reference evidence="4" key="1">
    <citation type="submission" date="2016-09" db="EMBL/GenBank/DDBJ databases">
        <authorList>
            <person name="Jeantristanb JTB J.-T."/>
            <person name="Ricardo R."/>
        </authorList>
    </citation>
    <scope>NUCLEOTIDE SEQUENCE [LARGE SCALE GENOMIC DNA]</scope>
</reference>
<dbReference type="SUPFAM" id="SSF54637">
    <property type="entry name" value="Thioesterase/thiol ester dehydrase-isomerase"/>
    <property type="match status" value="1"/>
</dbReference>
<evidence type="ECO:0000259" key="2">
    <source>
        <dbReference type="Pfam" id="PF03061"/>
    </source>
</evidence>
<dbReference type="InterPro" id="IPR029069">
    <property type="entry name" value="HotDog_dom_sf"/>
</dbReference>